<keyword evidence="6 8" id="KW-0503">Monooxygenase</keyword>
<protein>
    <recommendedName>
        <fullName evidence="12">Cytochrome P450</fullName>
    </recommendedName>
</protein>
<gene>
    <name evidence="10" type="ORF">RIF29_14312</name>
</gene>
<comment type="cofactor">
    <cofactor evidence="7">
        <name>heme</name>
        <dbReference type="ChEBI" id="CHEBI:30413"/>
    </cofactor>
</comment>
<evidence type="ECO:0000256" key="2">
    <source>
        <dbReference type="ARBA" id="ARBA00022617"/>
    </source>
</evidence>
<reference evidence="10 11" key="1">
    <citation type="submission" date="2024-01" db="EMBL/GenBank/DDBJ databases">
        <title>The genomes of 5 underutilized Papilionoideae crops provide insights into root nodulation and disease resistanc.</title>
        <authorList>
            <person name="Yuan L."/>
        </authorList>
    </citation>
    <scope>NUCLEOTIDE SEQUENCE [LARGE SCALE GENOMIC DNA]</scope>
    <source>
        <strain evidence="10">ZHUSHIDOU_FW_LH</strain>
        <tissue evidence="10">Leaf</tissue>
    </source>
</reference>
<feature type="binding site" description="axial binding residue" evidence="7">
    <location>
        <position position="463"/>
    </location>
    <ligand>
        <name>heme</name>
        <dbReference type="ChEBI" id="CHEBI:30413"/>
    </ligand>
    <ligandPart>
        <name>Fe</name>
        <dbReference type="ChEBI" id="CHEBI:18248"/>
    </ligandPart>
</feature>
<name>A0AAN9IA67_CROPI</name>
<keyword evidence="9" id="KW-1133">Transmembrane helix</keyword>
<keyword evidence="4 8" id="KW-0560">Oxidoreductase</keyword>
<proteinExistence type="inferred from homology"/>
<keyword evidence="5 7" id="KW-0408">Iron</keyword>
<dbReference type="EMBL" id="JAYWIO010000003">
    <property type="protein sequence ID" value="KAK7273263.1"/>
    <property type="molecule type" value="Genomic_DNA"/>
</dbReference>
<accession>A0AAN9IA67</accession>
<dbReference type="PRINTS" id="PR00463">
    <property type="entry name" value="EP450I"/>
</dbReference>
<dbReference type="CDD" id="cd20654">
    <property type="entry name" value="CYP82"/>
    <property type="match status" value="1"/>
</dbReference>
<evidence type="ECO:0000256" key="3">
    <source>
        <dbReference type="ARBA" id="ARBA00022723"/>
    </source>
</evidence>
<evidence type="ECO:0000256" key="5">
    <source>
        <dbReference type="ARBA" id="ARBA00023004"/>
    </source>
</evidence>
<dbReference type="Pfam" id="PF00067">
    <property type="entry name" value="p450"/>
    <property type="match status" value="1"/>
</dbReference>
<dbReference type="GO" id="GO:0020037">
    <property type="term" value="F:heme binding"/>
    <property type="evidence" value="ECO:0007669"/>
    <property type="project" value="InterPro"/>
</dbReference>
<evidence type="ECO:0000256" key="8">
    <source>
        <dbReference type="RuleBase" id="RU000461"/>
    </source>
</evidence>
<dbReference type="AlphaFoldDB" id="A0AAN9IA67"/>
<dbReference type="InterPro" id="IPR017972">
    <property type="entry name" value="Cyt_P450_CS"/>
</dbReference>
<evidence type="ECO:0000256" key="7">
    <source>
        <dbReference type="PIRSR" id="PIRSR602401-1"/>
    </source>
</evidence>
<keyword evidence="3 7" id="KW-0479">Metal-binding</keyword>
<dbReference type="InterPro" id="IPR001128">
    <property type="entry name" value="Cyt_P450"/>
</dbReference>
<dbReference type="PANTHER" id="PTHR47947">
    <property type="entry name" value="CYTOCHROME P450 82C3-RELATED"/>
    <property type="match status" value="1"/>
</dbReference>
<dbReference type="PRINTS" id="PR00385">
    <property type="entry name" value="P450"/>
</dbReference>
<sequence length="526" mass="59934">MDLVQSSLMAVAIGFLSVFLLYFVLSRRSKPVKGREPPMVSGAWPLLGHLPLLSGSQALHYNLGGIADRYGPVFTIMLGAARVLVINNWEMAKECFTTNDLTLSYRPILLMNEHMTYNHAMFGLAPYGPYWREVRKIVHSGFLSNHQVDQLSNIRGSEVKTAIKQLFNFWSHKKDNSNFVLVELKQWFHELAYNLALHMFAGKQQYFGENVAINDEEAKKCVNTLREYMRLVGVFTVADAIPYLRWFDFGGHEKAMKKTFKELDIMVRGWLEEHRQKKALANEKVESDKDFIDVMLSMIDGSTIEGIDADTVIKATTMALVLGATDTSNVTHTWAISLLLNNPHTLEKVKEEIDVHIGKEKLVSESDIEKLVYLQAVVKETLRLYPPTPLTIREFGEDCTIGDYHIKKGTRLFTNIWKIQTDPAMWEDPLEFKPERFLTTHKEVDVRGFHFQFIPFGSGRRICPGISLALRATYLTLASFLQSFEISKPSSEPIDMSSVVEMTNIKVTPLKVLIKPRLSPNHYLAI</sequence>
<dbReference type="FunFam" id="1.10.630.10:FF:000026">
    <property type="entry name" value="Cytochrome P450 82C4"/>
    <property type="match status" value="1"/>
</dbReference>
<keyword evidence="2 7" id="KW-0349">Heme</keyword>
<evidence type="ECO:0008006" key="12">
    <source>
        <dbReference type="Google" id="ProtNLM"/>
    </source>
</evidence>
<dbReference type="InterPro" id="IPR036396">
    <property type="entry name" value="Cyt_P450_sf"/>
</dbReference>
<evidence type="ECO:0000313" key="11">
    <source>
        <dbReference type="Proteomes" id="UP001372338"/>
    </source>
</evidence>
<dbReference type="PROSITE" id="PS00086">
    <property type="entry name" value="CYTOCHROME_P450"/>
    <property type="match status" value="1"/>
</dbReference>
<evidence type="ECO:0000313" key="10">
    <source>
        <dbReference type="EMBL" id="KAK7273263.1"/>
    </source>
</evidence>
<evidence type="ECO:0000256" key="9">
    <source>
        <dbReference type="SAM" id="Phobius"/>
    </source>
</evidence>
<comment type="similarity">
    <text evidence="1 8">Belongs to the cytochrome P450 family.</text>
</comment>
<dbReference type="GO" id="GO:0004497">
    <property type="term" value="F:monooxygenase activity"/>
    <property type="evidence" value="ECO:0007669"/>
    <property type="project" value="UniProtKB-KW"/>
</dbReference>
<dbReference type="InterPro" id="IPR050651">
    <property type="entry name" value="Plant_Cytochrome_P450_Monoox"/>
</dbReference>
<dbReference type="GO" id="GO:0016705">
    <property type="term" value="F:oxidoreductase activity, acting on paired donors, with incorporation or reduction of molecular oxygen"/>
    <property type="evidence" value="ECO:0007669"/>
    <property type="project" value="InterPro"/>
</dbReference>
<keyword evidence="9" id="KW-0472">Membrane</keyword>
<dbReference type="SUPFAM" id="SSF48264">
    <property type="entry name" value="Cytochrome P450"/>
    <property type="match status" value="1"/>
</dbReference>
<keyword evidence="9" id="KW-0812">Transmembrane</keyword>
<evidence type="ECO:0000256" key="6">
    <source>
        <dbReference type="ARBA" id="ARBA00023033"/>
    </source>
</evidence>
<dbReference type="GO" id="GO:0005506">
    <property type="term" value="F:iron ion binding"/>
    <property type="evidence" value="ECO:0007669"/>
    <property type="project" value="InterPro"/>
</dbReference>
<feature type="transmembrane region" description="Helical" evidence="9">
    <location>
        <begin position="6"/>
        <end position="25"/>
    </location>
</feature>
<evidence type="ECO:0000256" key="4">
    <source>
        <dbReference type="ARBA" id="ARBA00023002"/>
    </source>
</evidence>
<dbReference type="InterPro" id="IPR002401">
    <property type="entry name" value="Cyt_P450_E_grp-I"/>
</dbReference>
<evidence type="ECO:0000256" key="1">
    <source>
        <dbReference type="ARBA" id="ARBA00010617"/>
    </source>
</evidence>
<dbReference type="PANTHER" id="PTHR47947:SF49">
    <property type="entry name" value="CYTOCHROME P450 FAMILY PROTEIN"/>
    <property type="match status" value="1"/>
</dbReference>
<dbReference type="Gene3D" id="1.10.630.10">
    <property type="entry name" value="Cytochrome P450"/>
    <property type="match status" value="1"/>
</dbReference>
<keyword evidence="11" id="KW-1185">Reference proteome</keyword>
<comment type="caution">
    <text evidence="10">The sequence shown here is derived from an EMBL/GenBank/DDBJ whole genome shotgun (WGS) entry which is preliminary data.</text>
</comment>
<organism evidence="10 11">
    <name type="scientific">Crotalaria pallida</name>
    <name type="common">Smooth rattlebox</name>
    <name type="synonym">Crotalaria striata</name>
    <dbReference type="NCBI Taxonomy" id="3830"/>
    <lineage>
        <taxon>Eukaryota</taxon>
        <taxon>Viridiplantae</taxon>
        <taxon>Streptophyta</taxon>
        <taxon>Embryophyta</taxon>
        <taxon>Tracheophyta</taxon>
        <taxon>Spermatophyta</taxon>
        <taxon>Magnoliopsida</taxon>
        <taxon>eudicotyledons</taxon>
        <taxon>Gunneridae</taxon>
        <taxon>Pentapetalae</taxon>
        <taxon>rosids</taxon>
        <taxon>fabids</taxon>
        <taxon>Fabales</taxon>
        <taxon>Fabaceae</taxon>
        <taxon>Papilionoideae</taxon>
        <taxon>50 kb inversion clade</taxon>
        <taxon>genistoids sensu lato</taxon>
        <taxon>core genistoids</taxon>
        <taxon>Crotalarieae</taxon>
        <taxon>Crotalaria</taxon>
    </lineage>
</organism>
<dbReference type="Proteomes" id="UP001372338">
    <property type="component" value="Unassembled WGS sequence"/>
</dbReference>